<dbReference type="InterPro" id="IPR026444">
    <property type="entry name" value="Secre_tail"/>
</dbReference>
<dbReference type="EMBL" id="FMMM01000021">
    <property type="protein sequence ID" value="SCQ18859.1"/>
    <property type="molecule type" value="Genomic_DNA"/>
</dbReference>
<dbReference type="Pfam" id="PF13229">
    <property type="entry name" value="Beta_helix"/>
    <property type="match status" value="1"/>
</dbReference>
<evidence type="ECO:0000313" key="11">
    <source>
        <dbReference type="Proteomes" id="UP000182057"/>
    </source>
</evidence>
<organism evidence="10 11">
    <name type="scientific">Tannerella forsythia</name>
    <name type="common">Bacteroides forsythus</name>
    <dbReference type="NCBI Taxonomy" id="28112"/>
    <lineage>
        <taxon>Bacteria</taxon>
        <taxon>Pseudomonadati</taxon>
        <taxon>Bacteroidota</taxon>
        <taxon>Bacteroidia</taxon>
        <taxon>Bacteroidales</taxon>
        <taxon>Tannerellaceae</taxon>
        <taxon>Tannerella</taxon>
    </lineage>
</organism>
<dbReference type="NCBIfam" id="TIGR04183">
    <property type="entry name" value="Por_Secre_tail"/>
    <property type="match status" value="1"/>
</dbReference>
<name>A0A1D3UFD6_TANFO</name>
<gene>
    <name evidence="10" type="ORF">TFUB20_00494</name>
</gene>
<dbReference type="RefSeq" id="WP_081328181.1">
    <property type="nucleotide sequence ID" value="NZ_CAJPTF010000011.1"/>
</dbReference>
<accession>A0A1D3UFD6</accession>
<dbReference type="InterPro" id="IPR012334">
    <property type="entry name" value="Pectin_lyas_fold"/>
</dbReference>
<keyword evidence="5 8" id="KW-0732">Signal</keyword>
<keyword evidence="6" id="KW-0472">Membrane</keyword>
<evidence type="ECO:0000313" key="10">
    <source>
        <dbReference type="EMBL" id="SCQ18859.1"/>
    </source>
</evidence>
<dbReference type="InterPro" id="IPR039448">
    <property type="entry name" value="Beta_helix"/>
</dbReference>
<evidence type="ECO:0000256" key="7">
    <source>
        <dbReference type="ARBA" id="ARBA00023237"/>
    </source>
</evidence>
<dbReference type="Proteomes" id="UP000182057">
    <property type="component" value="Unassembled WGS sequence"/>
</dbReference>
<evidence type="ECO:0000256" key="8">
    <source>
        <dbReference type="SAM" id="SignalP"/>
    </source>
</evidence>
<comment type="subcellular location">
    <subcellularLocation>
        <location evidence="1">Cell envelope</location>
    </subcellularLocation>
    <subcellularLocation>
        <location evidence="2">Cell outer membrane</location>
    </subcellularLocation>
    <subcellularLocation>
        <location evidence="3">Secreted</location>
    </subcellularLocation>
</comment>
<keyword evidence="7" id="KW-0998">Cell outer membrane</keyword>
<protein>
    <recommendedName>
        <fullName evidence="9">Right handed beta helix domain-containing protein</fullName>
    </recommendedName>
</protein>
<keyword evidence="4" id="KW-0964">Secreted</keyword>
<dbReference type="AlphaFoldDB" id="A0A1D3UFD6"/>
<dbReference type="InterPro" id="IPR003368">
    <property type="entry name" value="POMP_repeat"/>
</dbReference>
<dbReference type="PANTHER" id="PTHR11319:SF35">
    <property type="entry name" value="OUTER MEMBRANE PROTEIN PMPC-RELATED"/>
    <property type="match status" value="1"/>
</dbReference>
<evidence type="ECO:0000256" key="2">
    <source>
        <dbReference type="ARBA" id="ARBA00004442"/>
    </source>
</evidence>
<dbReference type="GO" id="GO:0009279">
    <property type="term" value="C:cell outer membrane"/>
    <property type="evidence" value="ECO:0007669"/>
    <property type="project" value="UniProtKB-SubCell"/>
</dbReference>
<dbReference type="Pfam" id="PF02415">
    <property type="entry name" value="Chlam_PMP"/>
    <property type="match status" value="1"/>
</dbReference>
<evidence type="ECO:0000256" key="6">
    <source>
        <dbReference type="ARBA" id="ARBA00023136"/>
    </source>
</evidence>
<dbReference type="InterPro" id="IPR006626">
    <property type="entry name" value="PbH1"/>
</dbReference>
<feature type="chain" id="PRO_5008922346" description="Right handed beta helix domain-containing protein" evidence="8">
    <location>
        <begin position="21"/>
        <end position="550"/>
    </location>
</feature>
<dbReference type="SUPFAM" id="SSF51126">
    <property type="entry name" value="Pectin lyase-like"/>
    <property type="match status" value="1"/>
</dbReference>
<evidence type="ECO:0000256" key="3">
    <source>
        <dbReference type="ARBA" id="ARBA00004613"/>
    </source>
</evidence>
<evidence type="ECO:0000259" key="9">
    <source>
        <dbReference type="Pfam" id="PF13229"/>
    </source>
</evidence>
<feature type="signal peptide" evidence="8">
    <location>
        <begin position="1"/>
        <end position="20"/>
    </location>
</feature>
<sequence length="550" mass="59551" precursor="true">MKYKNTLIICALLCAIPVMSQTVYHVHATKGNDAHDGKSWSKALATLQTALDKAQPGDAVYVAAGTYHPTRRIGETLAHNPKQKTTDRHRSFMVRGRIRLYGGFPADATDHTTIKDRDWKMHRTILSGDFNGDDGGDFSNMSENAYHVLVLLDVESSAEIDGFTITGGHANEENGVLIGETSVFSEFGGGIYAYTAYKNLSPQLSNLIIEGNTAAKNGGGIFIYSRNNEASVTIRHSTIRKNQAGGSGGGIFNSGKRVASPRLVNVSIVGNQAQHEGGGFYCLCEDLVSAPHLTNVLVAGNAARNGGGMFCYSYAGNVAPSLTNVTICGNRATAEGGGIACSAGRDWTKIGISLPVFSNTIIWDNQAPHGYPNLYNNGATGSMPTIHESYIEGEPSPFMNKIKTNDFTHIAHGFVSHVAPDFAPTTEGDYRLNQNSPFIDQGKNIHPSFETDLAGNPRVYGKSIDLGAYEYQGYNPKDAGIIEENYRIWASHGQVTIQLDRPATIRIYTVDGQLIRQYNDEKQGTKIVNLPNGIYLISLNGESKAKVIVY</sequence>
<dbReference type="InterPro" id="IPR011050">
    <property type="entry name" value="Pectin_lyase_fold/virulence"/>
</dbReference>
<evidence type="ECO:0000256" key="5">
    <source>
        <dbReference type="ARBA" id="ARBA00022729"/>
    </source>
</evidence>
<dbReference type="NCBIfam" id="NF041518">
    <property type="entry name" value="choice_anch_Q"/>
    <property type="match status" value="1"/>
</dbReference>
<dbReference type="PANTHER" id="PTHR11319">
    <property type="entry name" value="G PROTEIN-COUPLED RECEPTOR-RELATED"/>
    <property type="match status" value="1"/>
</dbReference>
<evidence type="ECO:0000256" key="1">
    <source>
        <dbReference type="ARBA" id="ARBA00004196"/>
    </source>
</evidence>
<dbReference type="OrthoDB" id="8901262at2"/>
<dbReference type="SMART" id="SM00710">
    <property type="entry name" value="PbH1"/>
    <property type="match status" value="5"/>
</dbReference>
<dbReference type="InterPro" id="IPR059226">
    <property type="entry name" value="Choice_anch_Q_dom"/>
</dbReference>
<reference evidence="10 11" key="1">
    <citation type="submission" date="2016-09" db="EMBL/GenBank/DDBJ databases">
        <authorList>
            <person name="Capua I."/>
            <person name="De Benedictis P."/>
            <person name="Joannis T."/>
            <person name="Lombin L.H."/>
            <person name="Cattoli G."/>
        </authorList>
    </citation>
    <scope>NUCLEOTIDE SEQUENCE [LARGE SCALE GENOMIC DNA]</scope>
    <source>
        <strain evidence="10 11">UB20</strain>
    </source>
</reference>
<evidence type="ECO:0000256" key="4">
    <source>
        <dbReference type="ARBA" id="ARBA00022525"/>
    </source>
</evidence>
<feature type="domain" description="Right handed beta helix" evidence="9">
    <location>
        <begin position="156"/>
        <end position="257"/>
    </location>
</feature>
<proteinExistence type="predicted"/>
<dbReference type="Gene3D" id="2.160.20.10">
    <property type="entry name" value="Single-stranded right-handed beta-helix, Pectin lyase-like"/>
    <property type="match status" value="1"/>
</dbReference>
<dbReference type="GO" id="GO:0005576">
    <property type="term" value="C:extracellular region"/>
    <property type="evidence" value="ECO:0007669"/>
    <property type="project" value="UniProtKB-SubCell"/>
</dbReference>